<gene>
    <name evidence="3" type="ORF">F2P81_012462</name>
</gene>
<feature type="transmembrane region" description="Helical" evidence="2">
    <location>
        <begin position="21"/>
        <end position="42"/>
    </location>
</feature>
<comment type="caution">
    <text evidence="3">The sequence shown here is derived from an EMBL/GenBank/DDBJ whole genome shotgun (WGS) entry which is preliminary data.</text>
</comment>
<dbReference type="EMBL" id="VEVO01000011">
    <property type="protein sequence ID" value="KAF0034704.1"/>
    <property type="molecule type" value="Genomic_DNA"/>
</dbReference>
<name>A0A6A4SUH8_SCOMX</name>
<dbReference type="Proteomes" id="UP000438429">
    <property type="component" value="Unassembled WGS sequence"/>
</dbReference>
<evidence type="ECO:0000256" key="2">
    <source>
        <dbReference type="SAM" id="Phobius"/>
    </source>
</evidence>
<dbReference type="AlphaFoldDB" id="A0A6A4SUH8"/>
<keyword evidence="2" id="KW-0472">Membrane</keyword>
<keyword evidence="2" id="KW-0812">Transmembrane</keyword>
<sequence length="177" mass="20107">MNVDARQLVSLSVSRCIVRPLITSDAAGLCCVFFFVSCLYHFTGCCCCALRRSHSLYILSANQRRAGPVTRPLPPSTAFTGNPVQKMAPPTGESLPEVDERLLFFIRTKHRASAFEDDDEDAVISCRSENFDLTMALDEKQRFIIWSPRMYKTNRKEIHASAWLSSRLMSQRWTEHG</sequence>
<feature type="region of interest" description="Disordered" evidence="1">
    <location>
        <begin position="68"/>
        <end position="92"/>
    </location>
</feature>
<accession>A0A6A4SUH8</accession>
<evidence type="ECO:0000256" key="1">
    <source>
        <dbReference type="SAM" id="MobiDB-lite"/>
    </source>
</evidence>
<keyword evidence="2" id="KW-1133">Transmembrane helix</keyword>
<protein>
    <submittedName>
        <fullName evidence="3">Uncharacterized protein</fullName>
    </submittedName>
</protein>
<reference evidence="3 4" key="1">
    <citation type="submission" date="2019-06" db="EMBL/GenBank/DDBJ databases">
        <title>Draft genomes of female and male turbot (Scophthalmus maximus).</title>
        <authorList>
            <person name="Xu H."/>
            <person name="Xu X.-W."/>
            <person name="Shao C."/>
            <person name="Chen S."/>
        </authorList>
    </citation>
    <scope>NUCLEOTIDE SEQUENCE [LARGE SCALE GENOMIC DNA]</scope>
    <source>
        <strain evidence="3">Ysfricsl-2016a</strain>
        <tissue evidence="3">Blood</tissue>
    </source>
</reference>
<evidence type="ECO:0000313" key="3">
    <source>
        <dbReference type="EMBL" id="KAF0034704.1"/>
    </source>
</evidence>
<proteinExistence type="predicted"/>
<evidence type="ECO:0000313" key="4">
    <source>
        <dbReference type="Proteomes" id="UP000438429"/>
    </source>
</evidence>
<organism evidence="3 4">
    <name type="scientific">Scophthalmus maximus</name>
    <name type="common">Turbot</name>
    <name type="synonym">Psetta maxima</name>
    <dbReference type="NCBI Taxonomy" id="52904"/>
    <lineage>
        <taxon>Eukaryota</taxon>
        <taxon>Metazoa</taxon>
        <taxon>Chordata</taxon>
        <taxon>Craniata</taxon>
        <taxon>Vertebrata</taxon>
        <taxon>Euteleostomi</taxon>
        <taxon>Actinopterygii</taxon>
        <taxon>Neopterygii</taxon>
        <taxon>Teleostei</taxon>
        <taxon>Neoteleostei</taxon>
        <taxon>Acanthomorphata</taxon>
        <taxon>Carangaria</taxon>
        <taxon>Pleuronectiformes</taxon>
        <taxon>Pleuronectoidei</taxon>
        <taxon>Scophthalmidae</taxon>
        <taxon>Scophthalmus</taxon>
    </lineage>
</organism>